<dbReference type="PANTHER" id="PTHR40637">
    <property type="entry name" value="ESSS SUBUNIT OF NADH:UBIQUINONE OXIDOREDUCTASE (COMPLEX I) PROTEIN"/>
    <property type="match status" value="1"/>
</dbReference>
<feature type="region of interest" description="Disordered" evidence="1">
    <location>
        <begin position="19"/>
        <end position="58"/>
    </location>
</feature>
<dbReference type="EMBL" id="GBEZ01018669">
    <property type="protein sequence ID" value="JAC67792.1"/>
    <property type="molecule type" value="Transcribed_RNA"/>
</dbReference>
<protein>
    <submittedName>
        <fullName evidence="2">Pentatricopeptide repeat superfamily protein</fullName>
    </submittedName>
</protein>
<reference evidence="2" key="1">
    <citation type="submission" date="2014-05" db="EMBL/GenBank/DDBJ databases">
        <title>The transcriptome of the halophilic microalga Tetraselmis sp. GSL018 isolated from the Great Salt Lake, Utah.</title>
        <authorList>
            <person name="Jinkerson R.E."/>
            <person name="D'Adamo S."/>
            <person name="Posewitz M.C."/>
        </authorList>
    </citation>
    <scope>NUCLEOTIDE SEQUENCE</scope>
    <source>
        <strain evidence="2">GSL018</strain>
    </source>
</reference>
<dbReference type="AlphaFoldDB" id="A0A061R4F2"/>
<name>A0A061R4F2_9CHLO</name>
<evidence type="ECO:0000256" key="1">
    <source>
        <dbReference type="SAM" id="MobiDB-lite"/>
    </source>
</evidence>
<dbReference type="PANTHER" id="PTHR40637:SF1">
    <property type="entry name" value="ESSS SUBUNIT OF NADH:UBIQUINONE OXIDOREDUCTASE (COMPLEX I) PROTEIN"/>
    <property type="match status" value="1"/>
</dbReference>
<evidence type="ECO:0000313" key="2">
    <source>
        <dbReference type="EMBL" id="JAC67792.1"/>
    </source>
</evidence>
<organism evidence="2">
    <name type="scientific">Tetraselmis sp. GSL018</name>
    <dbReference type="NCBI Taxonomy" id="582737"/>
    <lineage>
        <taxon>Eukaryota</taxon>
        <taxon>Viridiplantae</taxon>
        <taxon>Chlorophyta</taxon>
        <taxon>core chlorophytes</taxon>
        <taxon>Chlorodendrophyceae</taxon>
        <taxon>Chlorodendrales</taxon>
        <taxon>Chlorodendraceae</taxon>
        <taxon>Tetraselmis</taxon>
    </lineage>
</organism>
<proteinExistence type="predicted"/>
<sequence length="107" mass="11669">MSFHSRALRGFLSRATAYRSVPSRGGGPPGGFFGEGTKSGPNGYLFGETPPPPGQSRKWESWEAPLYVTGLLTFLILGIGLPSRPDSRLETWAYQEALRREAEAPSK</sequence>
<accession>A0A061R4F2</accession>
<gene>
    <name evidence="2" type="ORF">TSPGSL018_10224</name>
</gene>
<feature type="compositionally biased region" description="Gly residues" evidence="1">
    <location>
        <begin position="24"/>
        <end position="34"/>
    </location>
</feature>